<proteinExistence type="predicted"/>
<sequence>MSSSNPLDSEPLDLDSLTVHPLASNPLPSDPLVEQPLQRLQLLFCLVPVLGVIPSLWTLSRPHSTSQQKRVSRLALTLALLWLCAYSLLTFSAGQTSEILHLRLLFLDALVTSGYFVLCLGLMVRLWKRQKVDVPGVNQLSNKYFS</sequence>
<feature type="transmembrane region" description="Helical" evidence="1">
    <location>
        <begin position="40"/>
        <end position="59"/>
    </location>
</feature>
<keyword evidence="1" id="KW-0812">Transmembrane</keyword>
<feature type="transmembrane region" description="Helical" evidence="1">
    <location>
        <begin position="104"/>
        <end position="124"/>
    </location>
</feature>
<evidence type="ECO:0000313" key="3">
    <source>
        <dbReference type="Proteomes" id="UP001526426"/>
    </source>
</evidence>
<organism evidence="2 3">
    <name type="scientific">Spirulina subsalsa FACHB-351</name>
    <dbReference type="NCBI Taxonomy" id="234711"/>
    <lineage>
        <taxon>Bacteria</taxon>
        <taxon>Bacillati</taxon>
        <taxon>Cyanobacteriota</taxon>
        <taxon>Cyanophyceae</taxon>
        <taxon>Spirulinales</taxon>
        <taxon>Spirulinaceae</taxon>
        <taxon>Spirulina</taxon>
    </lineage>
</organism>
<keyword evidence="1" id="KW-0472">Membrane</keyword>
<name>A0ABT3L4N2_9CYAN</name>
<evidence type="ECO:0000256" key="1">
    <source>
        <dbReference type="SAM" id="Phobius"/>
    </source>
</evidence>
<gene>
    <name evidence="2" type="ORF">K4A83_09150</name>
</gene>
<keyword evidence="1" id="KW-1133">Transmembrane helix</keyword>
<evidence type="ECO:0000313" key="2">
    <source>
        <dbReference type="EMBL" id="MCW6036435.1"/>
    </source>
</evidence>
<dbReference type="EMBL" id="JAIHOM010000036">
    <property type="protein sequence ID" value="MCW6036435.1"/>
    <property type="molecule type" value="Genomic_DNA"/>
</dbReference>
<dbReference type="Proteomes" id="UP001526426">
    <property type="component" value="Unassembled WGS sequence"/>
</dbReference>
<comment type="caution">
    <text evidence="2">The sequence shown here is derived from an EMBL/GenBank/DDBJ whole genome shotgun (WGS) entry which is preliminary data.</text>
</comment>
<reference evidence="2 3" key="1">
    <citation type="submission" date="2021-08" db="EMBL/GenBank/DDBJ databases">
        <title>Draft genome sequence of Spirulina subsalsa with high tolerance to salinity and hype-accumulation of phycocyanin.</title>
        <authorList>
            <person name="Pei H."/>
            <person name="Jiang L."/>
        </authorList>
    </citation>
    <scope>NUCLEOTIDE SEQUENCE [LARGE SCALE GENOMIC DNA]</scope>
    <source>
        <strain evidence="2 3">FACHB-351</strain>
    </source>
</reference>
<accession>A0ABT3L4N2</accession>
<protein>
    <submittedName>
        <fullName evidence="2">Uncharacterized protein</fullName>
    </submittedName>
</protein>
<dbReference type="RefSeq" id="WP_265264195.1">
    <property type="nucleotide sequence ID" value="NZ_JAIHOM010000036.1"/>
</dbReference>
<keyword evidence="3" id="KW-1185">Reference proteome</keyword>
<feature type="transmembrane region" description="Helical" evidence="1">
    <location>
        <begin position="71"/>
        <end position="92"/>
    </location>
</feature>